<reference evidence="3 4" key="1">
    <citation type="journal article" date="2012" name="Nat. Biotechnol.">
        <title>Draft genome sequence of pigeonpea (Cajanus cajan), an orphan legume crop of resource-poor farmers.</title>
        <authorList>
            <person name="Varshney R.K."/>
            <person name="Chen W."/>
            <person name="Li Y."/>
            <person name="Bharti A.K."/>
            <person name="Saxena R.K."/>
            <person name="Schlueter J.A."/>
            <person name="Donoghue M.T."/>
            <person name="Azam S."/>
            <person name="Fan G."/>
            <person name="Whaley A.M."/>
            <person name="Farmer A.D."/>
            <person name="Sheridan J."/>
            <person name="Iwata A."/>
            <person name="Tuteja R."/>
            <person name="Penmetsa R.V."/>
            <person name="Wu W."/>
            <person name="Upadhyaya H.D."/>
            <person name="Yang S.P."/>
            <person name="Shah T."/>
            <person name="Saxena K.B."/>
            <person name="Michael T."/>
            <person name="McCombie W.R."/>
            <person name="Yang B."/>
            <person name="Zhang G."/>
            <person name="Yang H."/>
            <person name="Wang J."/>
            <person name="Spillane C."/>
            <person name="Cook D.R."/>
            <person name="May G.D."/>
            <person name="Xu X."/>
            <person name="Jackson S.A."/>
        </authorList>
    </citation>
    <scope>NUCLEOTIDE SEQUENCE [LARGE SCALE GENOMIC DNA]</scope>
    <source>
        <strain evidence="4">cv. Asha</strain>
    </source>
</reference>
<name>A0A151U161_CAJCA</name>
<dbReference type="STRING" id="3821.A0A151U161"/>
<dbReference type="OrthoDB" id="1939467at2759"/>
<dbReference type="EMBL" id="CM003604">
    <property type="protein sequence ID" value="KYP73060.1"/>
    <property type="molecule type" value="Genomic_DNA"/>
</dbReference>
<dbReference type="OMA" id="HRSAHIW"/>
<dbReference type="AlphaFoldDB" id="A0A151U161"/>
<dbReference type="PANTHER" id="PTHR46033">
    <property type="entry name" value="PROTEIN MAIN-LIKE 2"/>
    <property type="match status" value="1"/>
</dbReference>
<protein>
    <submittedName>
        <fullName evidence="3">Serine/threonine protein phosphatase 7 long form isogeny</fullName>
    </submittedName>
</protein>
<dbReference type="InterPro" id="IPR019557">
    <property type="entry name" value="AminoTfrase-like_pln_mobile"/>
</dbReference>
<dbReference type="Gramene" id="C.cajan_05532.t">
    <property type="protein sequence ID" value="C.cajan_05532.t.cds1"/>
    <property type="gene ID" value="C.cajan_05532"/>
</dbReference>
<evidence type="ECO:0000313" key="2">
    <source>
        <dbReference type="EMBL" id="KYP73060.1"/>
    </source>
</evidence>
<dbReference type="PANTHER" id="PTHR46033:SF8">
    <property type="entry name" value="PROTEIN MAINTENANCE OF MERISTEMS-LIKE"/>
    <property type="match status" value="1"/>
</dbReference>
<dbReference type="Pfam" id="PF10536">
    <property type="entry name" value="PMD"/>
    <property type="match status" value="1"/>
</dbReference>
<evidence type="ECO:0000313" key="4">
    <source>
        <dbReference type="Proteomes" id="UP000075243"/>
    </source>
</evidence>
<dbReference type="Gramene" id="C.cajan_05534.t">
    <property type="protein sequence ID" value="C.cajan_05534.t.cds1"/>
    <property type="gene ID" value="C.cajan_05534"/>
</dbReference>
<proteinExistence type="predicted"/>
<evidence type="ECO:0000313" key="3">
    <source>
        <dbReference type="EMBL" id="KYP73062.1"/>
    </source>
</evidence>
<feature type="domain" description="Aminotransferase-like plant mobile" evidence="1">
    <location>
        <begin position="63"/>
        <end position="161"/>
    </location>
</feature>
<dbReference type="Proteomes" id="UP000075243">
    <property type="component" value="Chromosome 2"/>
</dbReference>
<dbReference type="GO" id="GO:0010073">
    <property type="term" value="P:meristem maintenance"/>
    <property type="evidence" value="ECO:0007669"/>
    <property type="project" value="InterPro"/>
</dbReference>
<sequence>MSRKRVNPGPIDDSLLTMQSIHVSEHVWNGEADRVLRIRRATKSGHRDGSIPDELRPYLARAGMLGVAEISYFPIDHQLISALVERWRPETPTFHMTFGECTITLEDVSVLLGLKVHGDPITGISTYNWVPLVQDLFGITPPANAIKGGRLKMSWVDEHFFDISMHVHNIEQMERYT</sequence>
<dbReference type="InterPro" id="IPR044824">
    <property type="entry name" value="MAIN-like"/>
</dbReference>
<organism evidence="3 4">
    <name type="scientific">Cajanus cajan</name>
    <name type="common">Pigeon pea</name>
    <name type="synonym">Cajanus indicus</name>
    <dbReference type="NCBI Taxonomy" id="3821"/>
    <lineage>
        <taxon>Eukaryota</taxon>
        <taxon>Viridiplantae</taxon>
        <taxon>Streptophyta</taxon>
        <taxon>Embryophyta</taxon>
        <taxon>Tracheophyta</taxon>
        <taxon>Spermatophyta</taxon>
        <taxon>Magnoliopsida</taxon>
        <taxon>eudicotyledons</taxon>
        <taxon>Gunneridae</taxon>
        <taxon>Pentapetalae</taxon>
        <taxon>rosids</taxon>
        <taxon>fabids</taxon>
        <taxon>Fabales</taxon>
        <taxon>Fabaceae</taxon>
        <taxon>Papilionoideae</taxon>
        <taxon>50 kb inversion clade</taxon>
        <taxon>NPAAA clade</taxon>
        <taxon>indigoferoid/millettioid clade</taxon>
        <taxon>Phaseoleae</taxon>
        <taxon>Cajanus</taxon>
    </lineage>
</organism>
<accession>A0A151U161</accession>
<evidence type="ECO:0000259" key="1">
    <source>
        <dbReference type="Pfam" id="PF10536"/>
    </source>
</evidence>
<gene>
    <name evidence="2" type="ORF">KK1_005669</name>
    <name evidence="3" type="ORF">KK1_005671</name>
</gene>
<keyword evidence="4" id="KW-1185">Reference proteome</keyword>
<dbReference type="EMBL" id="CM003604">
    <property type="protein sequence ID" value="KYP73062.1"/>
    <property type="molecule type" value="Genomic_DNA"/>
</dbReference>